<reference evidence="2 3" key="1">
    <citation type="submission" date="2017-05" db="EMBL/GenBank/DDBJ databases">
        <authorList>
            <person name="Song R."/>
            <person name="Chenine A.L."/>
            <person name="Ruprecht R.M."/>
        </authorList>
    </citation>
    <scope>NUCLEOTIDE SEQUENCE [LARGE SCALE GENOMIC DNA]</scope>
</reference>
<proteinExistence type="predicted"/>
<dbReference type="EMBL" id="MF063068">
    <property type="protein sequence ID" value="ARV77500.1"/>
    <property type="molecule type" value="Genomic_DNA"/>
</dbReference>
<keyword evidence="3" id="KW-1185">Reference proteome</keyword>
<organism evidence="2 3">
    <name type="scientific">Pseudomonas phage Noxifer</name>
    <dbReference type="NCBI Taxonomy" id="2006684"/>
    <lineage>
        <taxon>Viruses</taxon>
        <taxon>Duplodnaviria</taxon>
        <taxon>Heunggongvirae</taxon>
        <taxon>Uroviricota</taxon>
        <taxon>Caudoviricetes</taxon>
        <taxon>Chimalliviridae</taxon>
        <taxon>Noxifervirus</taxon>
        <taxon>Noxifervirus noxifer</taxon>
    </lineage>
</organism>
<sequence>MSEKEKESPKDVGDDIKRIREFGEKKDLPEETINGFIKAELSEEEASVEDWLAQTVAGTADKTTLEQMVSSEGFMEYAGDVIRNMTKGKKPSEFELSNSVKADDTIAKTYANPAWVAQRRLLTGEYTVAQGSVLLGDYAKEIPQVIQMAEANWALNTPVLQALANKAKPYLAFLGGNDWKDPAKIDAFDTKSPALPENYKFKSVSNKFDPQTVKVPALTAEGVVAAAKLVLQLRAAAASPKRPFAAVGWEDMFVRMVDRGFSVDKYTSNDPVYQAMEKHYSGDKKTWWRLQYICEEISTFNEGVQYAWSSETRTGLYEIYTYTRALIRLIDASVK</sequence>
<evidence type="ECO:0000313" key="3">
    <source>
        <dbReference type="Proteomes" id="UP000224829"/>
    </source>
</evidence>
<feature type="region of interest" description="Disordered" evidence="1">
    <location>
        <begin position="1"/>
        <end position="23"/>
    </location>
</feature>
<dbReference type="Proteomes" id="UP000224829">
    <property type="component" value="Segment"/>
</dbReference>
<name>A0A1Y0SVN9_9CAUD</name>
<evidence type="ECO:0008006" key="4">
    <source>
        <dbReference type="Google" id="ProtNLM"/>
    </source>
</evidence>
<evidence type="ECO:0000313" key="2">
    <source>
        <dbReference type="EMBL" id="ARV77500.1"/>
    </source>
</evidence>
<accession>A0A1Y0SVN9</accession>
<evidence type="ECO:0000256" key="1">
    <source>
        <dbReference type="SAM" id="MobiDB-lite"/>
    </source>
</evidence>
<gene>
    <name evidence="2" type="ORF">NOXIFER_335</name>
</gene>
<protein>
    <recommendedName>
        <fullName evidence="4">Virion structural protein</fullName>
    </recommendedName>
</protein>